<organism evidence="3 4">
    <name type="scientific">Rhodovulum euryhalinum</name>
    <dbReference type="NCBI Taxonomy" id="35805"/>
    <lineage>
        <taxon>Bacteria</taxon>
        <taxon>Pseudomonadati</taxon>
        <taxon>Pseudomonadota</taxon>
        <taxon>Alphaproteobacteria</taxon>
        <taxon>Rhodobacterales</taxon>
        <taxon>Paracoccaceae</taxon>
        <taxon>Rhodovulum</taxon>
    </lineage>
</organism>
<evidence type="ECO:0000313" key="3">
    <source>
        <dbReference type="EMBL" id="TCO70079.1"/>
    </source>
</evidence>
<reference evidence="3 4" key="1">
    <citation type="submission" date="2019-03" db="EMBL/GenBank/DDBJ databases">
        <title>Genomic Encyclopedia of Type Strains, Phase IV (KMG-IV): sequencing the most valuable type-strain genomes for metagenomic binning, comparative biology and taxonomic classification.</title>
        <authorList>
            <person name="Goeker M."/>
        </authorList>
    </citation>
    <scope>NUCLEOTIDE SEQUENCE [LARGE SCALE GENOMIC DNA]</scope>
    <source>
        <strain evidence="3 4">DSM 4868</strain>
    </source>
</reference>
<keyword evidence="2" id="KW-0812">Transmembrane</keyword>
<dbReference type="InterPro" id="IPR032333">
    <property type="entry name" value="DUF4857"/>
</dbReference>
<accession>A0A4R2KHU0</accession>
<evidence type="ECO:0000313" key="4">
    <source>
        <dbReference type="Proteomes" id="UP000295142"/>
    </source>
</evidence>
<feature type="region of interest" description="Disordered" evidence="1">
    <location>
        <begin position="340"/>
        <end position="362"/>
    </location>
</feature>
<comment type="caution">
    <text evidence="3">The sequence shown here is derived from an EMBL/GenBank/DDBJ whole genome shotgun (WGS) entry which is preliminary data.</text>
</comment>
<evidence type="ECO:0000256" key="2">
    <source>
        <dbReference type="SAM" id="Phobius"/>
    </source>
</evidence>
<dbReference type="AlphaFoldDB" id="A0A4R2KHU0"/>
<dbReference type="InterPro" id="IPR027417">
    <property type="entry name" value="P-loop_NTPase"/>
</dbReference>
<dbReference type="Proteomes" id="UP000295142">
    <property type="component" value="Unassembled WGS sequence"/>
</dbReference>
<feature type="transmembrane region" description="Helical" evidence="2">
    <location>
        <begin position="218"/>
        <end position="237"/>
    </location>
</feature>
<feature type="transmembrane region" description="Helical" evidence="2">
    <location>
        <begin position="192"/>
        <end position="212"/>
    </location>
</feature>
<proteinExistence type="predicted"/>
<keyword evidence="2" id="KW-1133">Transmembrane helix</keyword>
<dbReference type="SUPFAM" id="SSF52540">
    <property type="entry name" value="P-loop containing nucleoside triphosphate hydrolases"/>
    <property type="match status" value="1"/>
</dbReference>
<protein>
    <submittedName>
        <fullName evidence="3">Uncharacterized protein DUF4857</fullName>
    </submittedName>
</protein>
<gene>
    <name evidence="3" type="ORF">EV655_11121</name>
</gene>
<dbReference type="Pfam" id="PF16149">
    <property type="entry name" value="DUF4857"/>
    <property type="match status" value="1"/>
</dbReference>
<keyword evidence="2" id="KW-0472">Membrane</keyword>
<name>A0A4R2KHU0_9RHOB</name>
<keyword evidence="4" id="KW-1185">Reference proteome</keyword>
<sequence>MFHDRVGRLGLPSGHRIRHISEGQRSQVGLDAGYRRLFLDYLVHYAREEGKTVLVTSHVVQDMERLVDDVILLRRGTPAHQTALPDFMADSCAYHLPATSAPGPLPVPAAPIHALEREADGALSIFVFAAPEPVSAALPARGIDPAGLTERPMTLEDAFVGNGCRCTCRSALRRWFWRIWGSASAWWWRSSAFRWGFLALSVGAFFPVEFVTSALSTAAPWVLGGIVGYLGAALVLLESDFRYRAVNLAVAGGSAGLCHRTADAMVFLNVDTLTPDPDLTARFTAALRAQGFVFPARLVAGKQTILKPWDAGALSPIPPARCSMCCGSAARSTWRARRSRRISTSATSRWPKPHGTRNWDWC</sequence>
<evidence type="ECO:0000256" key="1">
    <source>
        <dbReference type="SAM" id="MobiDB-lite"/>
    </source>
</evidence>
<dbReference type="Gene3D" id="3.40.50.300">
    <property type="entry name" value="P-loop containing nucleotide triphosphate hydrolases"/>
    <property type="match status" value="1"/>
</dbReference>
<dbReference type="EMBL" id="SLWW01000011">
    <property type="protein sequence ID" value="TCO70079.1"/>
    <property type="molecule type" value="Genomic_DNA"/>
</dbReference>